<dbReference type="InterPro" id="IPR016187">
    <property type="entry name" value="CTDL_fold"/>
</dbReference>
<dbReference type="SMART" id="SM00034">
    <property type="entry name" value="CLECT"/>
    <property type="match status" value="1"/>
</dbReference>
<keyword evidence="1" id="KW-0430">Lectin</keyword>
<feature type="compositionally biased region" description="Basic and acidic residues" evidence="3">
    <location>
        <begin position="35"/>
        <end position="55"/>
    </location>
</feature>
<dbReference type="InterPro" id="IPR050111">
    <property type="entry name" value="C-type_lectin/snaclec_domain"/>
</dbReference>
<evidence type="ECO:0000256" key="3">
    <source>
        <dbReference type="SAM" id="MobiDB-lite"/>
    </source>
</evidence>
<evidence type="ECO:0000259" key="4">
    <source>
        <dbReference type="PROSITE" id="PS50041"/>
    </source>
</evidence>
<dbReference type="AlphaFoldDB" id="A0A8C0HSI1"/>
<evidence type="ECO:0000313" key="5">
    <source>
        <dbReference type="Ensembl" id="ENSBMSP00010000484.1"/>
    </source>
</evidence>
<dbReference type="Ensembl" id="ENSBMST00010000529.1">
    <property type="protein sequence ID" value="ENSBMSP00010000484.1"/>
    <property type="gene ID" value="ENSBMSG00010000390.1"/>
</dbReference>
<feature type="region of interest" description="Disordered" evidence="3">
    <location>
        <begin position="1"/>
        <end position="55"/>
    </location>
</feature>
<keyword evidence="2" id="KW-1015">Disulfide bond</keyword>
<reference evidence="5" key="1">
    <citation type="submission" date="2023-09" db="UniProtKB">
        <authorList>
            <consortium name="Ensembl"/>
        </authorList>
    </citation>
    <scope>IDENTIFICATION</scope>
</reference>
<evidence type="ECO:0000256" key="1">
    <source>
        <dbReference type="ARBA" id="ARBA00022734"/>
    </source>
</evidence>
<sequence>YPLSSYMVSQVSKDLERHKGDQMAQKSQAAQMLQDMERIQAEQKRMESQESELSRNLDGLRADLSNLKSHSLNERREALDSLGRLQEEVGKLWMEIRESVGSVCNICPEEWIYFQKKCYYFGNGTKKWIQARNACSKLHGRLVSVRSQEEQDFLTKHSNKRGSWIGLRDLDIEGEFIWMDSSPLGYSNWQPGEPNDAGQGENCVMMQGSGQWNDVFCGSYLNSWVCDRLATC</sequence>
<dbReference type="PANTHER" id="PTHR22803">
    <property type="entry name" value="MANNOSE, PHOSPHOLIPASE, LECTIN RECEPTOR RELATED"/>
    <property type="match status" value="1"/>
</dbReference>
<feature type="compositionally biased region" description="Polar residues" evidence="3">
    <location>
        <begin position="1"/>
        <end position="12"/>
    </location>
</feature>
<dbReference type="OMA" id="PRKRCCG"/>
<name>A0A8C0HSI1_BALMU</name>
<dbReference type="InterPro" id="IPR001304">
    <property type="entry name" value="C-type_lectin-like"/>
</dbReference>
<dbReference type="Gene3D" id="3.10.100.10">
    <property type="entry name" value="Mannose-Binding Protein A, subunit A"/>
    <property type="match status" value="1"/>
</dbReference>
<dbReference type="InterPro" id="IPR018378">
    <property type="entry name" value="C-type_lectin_CS"/>
</dbReference>
<protein>
    <recommendedName>
        <fullName evidence="4">C-type lectin domain-containing protein</fullName>
    </recommendedName>
</protein>
<organism evidence="5">
    <name type="scientific">Balaenoptera musculus</name>
    <name type="common">Blue whale</name>
    <dbReference type="NCBI Taxonomy" id="9771"/>
    <lineage>
        <taxon>Eukaryota</taxon>
        <taxon>Metazoa</taxon>
        <taxon>Chordata</taxon>
        <taxon>Craniata</taxon>
        <taxon>Vertebrata</taxon>
        <taxon>Euteleostomi</taxon>
        <taxon>Mammalia</taxon>
        <taxon>Eutheria</taxon>
        <taxon>Laurasiatheria</taxon>
        <taxon>Artiodactyla</taxon>
        <taxon>Whippomorpha</taxon>
        <taxon>Cetacea</taxon>
        <taxon>Mysticeti</taxon>
        <taxon>Balaenopteridae</taxon>
        <taxon>Balaenoptera</taxon>
    </lineage>
</organism>
<proteinExistence type="predicted"/>
<evidence type="ECO:0000256" key="2">
    <source>
        <dbReference type="ARBA" id="ARBA00023157"/>
    </source>
</evidence>
<dbReference type="InterPro" id="IPR033989">
    <property type="entry name" value="CD209-like_CTLD"/>
</dbReference>
<dbReference type="GO" id="GO:0030246">
    <property type="term" value="F:carbohydrate binding"/>
    <property type="evidence" value="ECO:0007669"/>
    <property type="project" value="UniProtKB-KW"/>
</dbReference>
<dbReference type="InterPro" id="IPR016186">
    <property type="entry name" value="C-type_lectin-like/link_sf"/>
</dbReference>
<dbReference type="CDD" id="cd03590">
    <property type="entry name" value="CLECT_DC-SIGN_like"/>
    <property type="match status" value="1"/>
</dbReference>
<dbReference type="GeneTree" id="ENSGT00940000162574"/>
<dbReference type="PROSITE" id="PS00615">
    <property type="entry name" value="C_TYPE_LECTIN_1"/>
    <property type="match status" value="1"/>
</dbReference>
<dbReference type="Pfam" id="PF00059">
    <property type="entry name" value="Lectin_C"/>
    <property type="match status" value="1"/>
</dbReference>
<dbReference type="PROSITE" id="PS50041">
    <property type="entry name" value="C_TYPE_LECTIN_2"/>
    <property type="match status" value="1"/>
</dbReference>
<accession>A0A8C0HSI1</accession>
<feature type="domain" description="C-type lectin" evidence="4">
    <location>
        <begin position="114"/>
        <end position="217"/>
    </location>
</feature>
<dbReference type="SUPFAM" id="SSF56436">
    <property type="entry name" value="C-type lectin-like"/>
    <property type="match status" value="1"/>
</dbReference>